<feature type="transmembrane region" description="Helical" evidence="5">
    <location>
        <begin position="6"/>
        <end position="24"/>
    </location>
</feature>
<dbReference type="EMBL" id="BAMX01000055">
    <property type="protein sequence ID" value="GAN67224.1"/>
    <property type="molecule type" value="Genomic_DNA"/>
</dbReference>
<evidence type="ECO:0000256" key="1">
    <source>
        <dbReference type="ARBA" id="ARBA00004141"/>
    </source>
</evidence>
<organism evidence="8 10">
    <name type="scientific">Acetobacter orientalis</name>
    <dbReference type="NCBI Taxonomy" id="146474"/>
    <lineage>
        <taxon>Bacteria</taxon>
        <taxon>Pseudomonadati</taxon>
        <taxon>Pseudomonadota</taxon>
        <taxon>Alphaproteobacteria</taxon>
        <taxon>Acetobacterales</taxon>
        <taxon>Acetobacteraceae</taxon>
        <taxon>Acetobacter</taxon>
    </lineage>
</organism>
<dbReference type="AlphaFoldDB" id="A0A252A005"/>
<sequence length="174" mass="18707">MAVLDGITLVLIGLSTLHGLWRGFTQQALGIGGWILSVMLACRYYGLVIPWARSFIHNHLTADIAAFIGLLLVLLVVVSLLVSAIVRMVQATALSGLDRTLGGIFGLLRGGFLVVVLFLGAQWLLLPEDVQSLEENSRLTPYIQRGAATLRPFLPDFGAKGLASERSTGHDATL</sequence>
<name>A0A252A005_9PROT</name>
<reference evidence="6 11" key="3">
    <citation type="submission" date="2018-02" db="EMBL/GenBank/DDBJ databases">
        <title>Acetobacter orientalis genome.</title>
        <authorList>
            <person name="Nakashima N."/>
            <person name="Tamura T."/>
        </authorList>
    </citation>
    <scope>NUCLEOTIDE SEQUENCE [LARGE SCALE GENOMIC DNA]</scope>
    <source>
        <strain evidence="6 11">FAN1</strain>
    </source>
</reference>
<feature type="transmembrane region" description="Helical" evidence="5">
    <location>
        <begin position="31"/>
        <end position="52"/>
    </location>
</feature>
<dbReference type="GO" id="GO:0016020">
    <property type="term" value="C:membrane"/>
    <property type="evidence" value="ECO:0007669"/>
    <property type="project" value="UniProtKB-SubCell"/>
</dbReference>
<dbReference type="Proteomes" id="UP000032670">
    <property type="component" value="Unassembled WGS sequence"/>
</dbReference>
<dbReference type="PANTHER" id="PTHR36926">
    <property type="entry name" value="COLICIN V PRODUCTION PROTEIN"/>
    <property type="match status" value="1"/>
</dbReference>
<comment type="subcellular location">
    <subcellularLocation>
        <location evidence="1">Membrane</location>
        <topology evidence="1">Multi-pass membrane protein</topology>
    </subcellularLocation>
</comment>
<dbReference type="EMBL" id="JOMO01000035">
    <property type="protein sequence ID" value="OUI80387.1"/>
    <property type="molecule type" value="Genomic_DNA"/>
</dbReference>
<evidence type="ECO:0000313" key="8">
    <source>
        <dbReference type="EMBL" id="OUI80387.1"/>
    </source>
</evidence>
<dbReference type="GeneID" id="76205364"/>
<keyword evidence="9" id="KW-1185">Reference proteome</keyword>
<evidence type="ECO:0000256" key="4">
    <source>
        <dbReference type="ARBA" id="ARBA00023136"/>
    </source>
</evidence>
<dbReference type="InterPro" id="IPR003825">
    <property type="entry name" value="Colicin-V_CvpA"/>
</dbReference>
<feature type="transmembrane region" description="Helical" evidence="5">
    <location>
        <begin position="101"/>
        <end position="125"/>
    </location>
</feature>
<keyword evidence="3 5" id="KW-1133">Transmembrane helix</keyword>
<gene>
    <name evidence="7" type="ORF">Abor_065_041</name>
    <name evidence="6" type="ORF">AcetOrient_orf03504</name>
    <name evidence="8" type="ORF">HK12_08900</name>
</gene>
<protein>
    <submittedName>
        <fullName evidence="8">Bacteriocin biosynthesis protein</fullName>
    </submittedName>
    <submittedName>
        <fullName evidence="7">Bacteriocin/colicin V production</fullName>
    </submittedName>
</protein>
<dbReference type="EMBL" id="AP018515">
    <property type="protein sequence ID" value="BBC80675.1"/>
    <property type="molecule type" value="Genomic_DNA"/>
</dbReference>
<dbReference type="STRING" id="1231341.Abor_065_041"/>
<dbReference type="PANTHER" id="PTHR36926:SF1">
    <property type="entry name" value="COLICIN V PRODUCTION PROTEIN"/>
    <property type="match status" value="1"/>
</dbReference>
<dbReference type="GO" id="GO:0009403">
    <property type="term" value="P:toxin biosynthetic process"/>
    <property type="evidence" value="ECO:0007669"/>
    <property type="project" value="InterPro"/>
</dbReference>
<keyword evidence="2 5" id="KW-0812">Transmembrane</keyword>
<dbReference type="InterPro" id="IPR052719">
    <property type="entry name" value="CvpA-like"/>
</dbReference>
<feature type="transmembrane region" description="Helical" evidence="5">
    <location>
        <begin position="64"/>
        <end position="89"/>
    </location>
</feature>
<reference evidence="8 10" key="2">
    <citation type="submission" date="2014-06" db="EMBL/GenBank/DDBJ databases">
        <authorList>
            <person name="Ju J."/>
            <person name="Zhang J."/>
        </authorList>
    </citation>
    <scope>NUCLEOTIDE SEQUENCE [LARGE SCALE GENOMIC DNA]</scope>
    <source>
        <strain evidence="8">DmW_045</strain>
    </source>
</reference>
<dbReference type="RefSeq" id="WP_048842264.1">
    <property type="nucleotide sequence ID" value="NZ_BAMX01000055.1"/>
</dbReference>
<dbReference type="Proteomes" id="UP000194639">
    <property type="component" value="Unassembled WGS sequence"/>
</dbReference>
<evidence type="ECO:0000256" key="5">
    <source>
        <dbReference type="SAM" id="Phobius"/>
    </source>
</evidence>
<dbReference type="Pfam" id="PF02674">
    <property type="entry name" value="Colicin_V"/>
    <property type="match status" value="1"/>
</dbReference>
<proteinExistence type="predicted"/>
<evidence type="ECO:0000313" key="11">
    <source>
        <dbReference type="Proteomes" id="UP000270034"/>
    </source>
</evidence>
<accession>A0A0D6NMD2</accession>
<evidence type="ECO:0000313" key="10">
    <source>
        <dbReference type="Proteomes" id="UP000194639"/>
    </source>
</evidence>
<evidence type="ECO:0000313" key="6">
    <source>
        <dbReference type="EMBL" id="BBC80675.1"/>
    </source>
</evidence>
<accession>A0A252A005</accession>
<keyword evidence="4 5" id="KW-0472">Membrane</keyword>
<evidence type="ECO:0000313" key="9">
    <source>
        <dbReference type="Proteomes" id="UP000032670"/>
    </source>
</evidence>
<reference evidence="7 9" key="1">
    <citation type="submission" date="2012-11" db="EMBL/GenBank/DDBJ databases">
        <title>Whole genome sequence of Acetobacter orientalis 21F-2.</title>
        <authorList>
            <person name="Azuma Y."/>
            <person name="Higashiura N."/>
            <person name="Hirakawa H."/>
            <person name="Matsushita K."/>
        </authorList>
    </citation>
    <scope>NUCLEOTIDE SEQUENCE [LARGE SCALE GENOMIC DNA]</scope>
    <source>
        <strain evidence="7 9">21F-2</strain>
    </source>
</reference>
<dbReference type="Proteomes" id="UP000270034">
    <property type="component" value="Chromosome"/>
</dbReference>
<evidence type="ECO:0000256" key="3">
    <source>
        <dbReference type="ARBA" id="ARBA00022989"/>
    </source>
</evidence>
<dbReference type="KEGG" id="aot:AcetOri_orf03504"/>
<evidence type="ECO:0000313" key="7">
    <source>
        <dbReference type="EMBL" id="GAN67224.1"/>
    </source>
</evidence>
<evidence type="ECO:0000256" key="2">
    <source>
        <dbReference type="ARBA" id="ARBA00022692"/>
    </source>
</evidence>